<feature type="domain" description="Retrovirus-related Pol polyprotein from transposon TNT 1-94-like beta-barrel" evidence="2">
    <location>
        <begin position="62"/>
        <end position="131"/>
    </location>
</feature>
<dbReference type="PANTHER" id="PTHR47592:SF27">
    <property type="entry name" value="OS08G0421700 PROTEIN"/>
    <property type="match status" value="1"/>
</dbReference>
<gene>
    <name evidence="4" type="primary">LOC104226118</name>
</gene>
<accession>A0A1U7WCC9</accession>
<dbReference type="Proteomes" id="UP000189701">
    <property type="component" value="Unplaced"/>
</dbReference>
<dbReference type="SUPFAM" id="SSF57756">
    <property type="entry name" value="Retrovirus zinc finger-like domains"/>
    <property type="match status" value="1"/>
</dbReference>
<dbReference type="PANTHER" id="PTHR47592">
    <property type="entry name" value="PBF68 PROTEIN"/>
    <property type="match status" value="1"/>
</dbReference>
<dbReference type="Pfam" id="PF22936">
    <property type="entry name" value="Pol_BBD"/>
    <property type="match status" value="1"/>
</dbReference>
<reference evidence="4" key="2">
    <citation type="submission" date="2025-08" db="UniProtKB">
        <authorList>
            <consortium name="RefSeq"/>
        </authorList>
    </citation>
    <scope>IDENTIFICATION</scope>
    <source>
        <tissue evidence="4">Leaf</tissue>
    </source>
</reference>
<evidence type="ECO:0000256" key="1">
    <source>
        <dbReference type="SAM" id="MobiDB-lite"/>
    </source>
</evidence>
<dbReference type="RefSeq" id="XP_009776308.1">
    <property type="nucleotide sequence ID" value="XM_009778006.1"/>
</dbReference>
<dbReference type="InterPro" id="IPR036875">
    <property type="entry name" value="Znf_CCHC_sf"/>
</dbReference>
<proteinExistence type="predicted"/>
<protein>
    <submittedName>
        <fullName evidence="4">Uncharacterized protein LOC104226118</fullName>
    </submittedName>
</protein>
<dbReference type="AlphaFoldDB" id="A0A1U7WCC9"/>
<organism evidence="3 4">
    <name type="scientific">Nicotiana sylvestris</name>
    <name type="common">Wood tobacco</name>
    <name type="synonym">South American tobacco</name>
    <dbReference type="NCBI Taxonomy" id="4096"/>
    <lineage>
        <taxon>Eukaryota</taxon>
        <taxon>Viridiplantae</taxon>
        <taxon>Streptophyta</taxon>
        <taxon>Embryophyta</taxon>
        <taxon>Tracheophyta</taxon>
        <taxon>Spermatophyta</taxon>
        <taxon>Magnoliopsida</taxon>
        <taxon>eudicotyledons</taxon>
        <taxon>Gunneridae</taxon>
        <taxon>Pentapetalae</taxon>
        <taxon>asterids</taxon>
        <taxon>lamiids</taxon>
        <taxon>Solanales</taxon>
        <taxon>Solanaceae</taxon>
        <taxon>Nicotianoideae</taxon>
        <taxon>Nicotianeae</taxon>
        <taxon>Nicotiana</taxon>
    </lineage>
</organism>
<evidence type="ECO:0000259" key="2">
    <source>
        <dbReference type="Pfam" id="PF22936"/>
    </source>
</evidence>
<dbReference type="GO" id="GO:0003676">
    <property type="term" value="F:nucleic acid binding"/>
    <property type="evidence" value="ECO:0007669"/>
    <property type="project" value="InterPro"/>
</dbReference>
<name>A0A1U7WCC9_NICSY</name>
<evidence type="ECO:0000313" key="4">
    <source>
        <dbReference type="RefSeq" id="XP_009776308.1"/>
    </source>
</evidence>
<dbReference type="eggNOG" id="ENOG502R83Z">
    <property type="taxonomic scope" value="Eukaryota"/>
</dbReference>
<reference evidence="3" key="1">
    <citation type="journal article" date="2013" name="Genome Biol.">
        <title>Reference genomes and transcriptomes of Nicotiana sylvestris and Nicotiana tomentosiformis.</title>
        <authorList>
            <person name="Sierro N."/>
            <person name="Battey J.N."/>
            <person name="Ouadi S."/>
            <person name="Bovet L."/>
            <person name="Goepfert S."/>
            <person name="Bakaher N."/>
            <person name="Peitsch M.C."/>
            <person name="Ivanov N.V."/>
        </authorList>
    </citation>
    <scope>NUCLEOTIDE SEQUENCE [LARGE SCALE GENOMIC DNA]</scope>
</reference>
<sequence length="173" mass="19250">MALNVEKASVSKSKDNKKRKKAQKVLAPGGAAGVKKPKGKCYHCKQPGHHKKQLPAYLAMLNKQGFQETRRLSEDEVCVFQANGEPAPALALGDIRVSFSNDRVLVLKDVLYVPSIRRNLILVSKIMDAGYNAYFGNNSAIIKFNKCFIYTAARVHDLFILDISPHVLQQPKN</sequence>
<dbReference type="GO" id="GO:0008270">
    <property type="term" value="F:zinc ion binding"/>
    <property type="evidence" value="ECO:0007669"/>
    <property type="project" value="InterPro"/>
</dbReference>
<evidence type="ECO:0000313" key="3">
    <source>
        <dbReference type="Proteomes" id="UP000189701"/>
    </source>
</evidence>
<dbReference type="InterPro" id="IPR054722">
    <property type="entry name" value="PolX-like_BBD"/>
</dbReference>
<feature type="region of interest" description="Disordered" evidence="1">
    <location>
        <begin position="1"/>
        <end position="32"/>
    </location>
</feature>
<keyword evidence="3" id="KW-1185">Reference proteome</keyword>